<organism evidence="1 2">
    <name type="scientific">Granulosicoccus antarcticus IMCC3135</name>
    <dbReference type="NCBI Taxonomy" id="1192854"/>
    <lineage>
        <taxon>Bacteria</taxon>
        <taxon>Pseudomonadati</taxon>
        <taxon>Pseudomonadota</taxon>
        <taxon>Gammaproteobacteria</taxon>
        <taxon>Chromatiales</taxon>
        <taxon>Granulosicoccaceae</taxon>
        <taxon>Granulosicoccus</taxon>
    </lineage>
</organism>
<evidence type="ECO:0000313" key="2">
    <source>
        <dbReference type="Proteomes" id="UP000250079"/>
    </source>
</evidence>
<evidence type="ECO:0000313" key="1">
    <source>
        <dbReference type="EMBL" id="ASJ73970.1"/>
    </source>
</evidence>
<keyword evidence="2" id="KW-1185">Reference proteome</keyword>
<name>A0A2Z2NYP0_9GAMM</name>
<gene>
    <name evidence="1" type="ORF">IMCC3135_19455</name>
</gene>
<accession>A0A2Z2NYP0</accession>
<sequence length="74" mass="8465">MLNETANNFLPTYCLTQRLGSVSEAPSHIWHLTDCHRPAIALAGRPLARHRRLFVQKPLGTQFGPKLGRYFVRH</sequence>
<reference evidence="1 2" key="1">
    <citation type="submission" date="2016-12" db="EMBL/GenBank/DDBJ databases">
        <authorList>
            <person name="Song W.-J."/>
            <person name="Kurnit D.M."/>
        </authorList>
    </citation>
    <scope>NUCLEOTIDE SEQUENCE [LARGE SCALE GENOMIC DNA]</scope>
    <source>
        <strain evidence="1 2">IMCC3135</strain>
    </source>
</reference>
<dbReference type="EMBL" id="CP018632">
    <property type="protein sequence ID" value="ASJ73970.1"/>
    <property type="molecule type" value="Genomic_DNA"/>
</dbReference>
<proteinExistence type="predicted"/>
<dbReference type="KEGG" id="gai:IMCC3135_19455"/>
<protein>
    <submittedName>
        <fullName evidence="1">Uncharacterized protein</fullName>
    </submittedName>
</protein>
<dbReference type="Proteomes" id="UP000250079">
    <property type="component" value="Chromosome"/>
</dbReference>
<dbReference type="AlphaFoldDB" id="A0A2Z2NYP0"/>